<evidence type="ECO:0000313" key="2">
    <source>
        <dbReference type="Proteomes" id="UP000636800"/>
    </source>
</evidence>
<keyword evidence="2" id="KW-1185">Reference proteome</keyword>
<evidence type="ECO:0000313" key="1">
    <source>
        <dbReference type="EMBL" id="KAG0498276.1"/>
    </source>
</evidence>
<dbReference type="OrthoDB" id="6020543at2759"/>
<accession>A0A835RTZ5</accession>
<gene>
    <name evidence="1" type="ORF">HPP92_002967</name>
</gene>
<comment type="caution">
    <text evidence="1">The sequence shown here is derived from an EMBL/GenBank/DDBJ whole genome shotgun (WGS) entry which is preliminary data.</text>
</comment>
<dbReference type="AlphaFoldDB" id="A0A835RTZ5"/>
<name>A0A835RTZ5_VANPL</name>
<dbReference type="Proteomes" id="UP000636800">
    <property type="component" value="Chromosome 1"/>
</dbReference>
<proteinExistence type="predicted"/>
<reference evidence="1 2" key="1">
    <citation type="journal article" date="2020" name="Nat. Food">
        <title>A phased Vanilla planifolia genome enables genetic improvement of flavour and production.</title>
        <authorList>
            <person name="Hasing T."/>
            <person name="Tang H."/>
            <person name="Brym M."/>
            <person name="Khazi F."/>
            <person name="Huang T."/>
            <person name="Chambers A.H."/>
        </authorList>
    </citation>
    <scope>NUCLEOTIDE SEQUENCE [LARGE SCALE GENOMIC DNA]</scope>
    <source>
        <tissue evidence="1">Leaf</tissue>
    </source>
</reference>
<organism evidence="1 2">
    <name type="scientific">Vanilla planifolia</name>
    <name type="common">Vanilla</name>
    <dbReference type="NCBI Taxonomy" id="51239"/>
    <lineage>
        <taxon>Eukaryota</taxon>
        <taxon>Viridiplantae</taxon>
        <taxon>Streptophyta</taxon>
        <taxon>Embryophyta</taxon>
        <taxon>Tracheophyta</taxon>
        <taxon>Spermatophyta</taxon>
        <taxon>Magnoliopsida</taxon>
        <taxon>Liliopsida</taxon>
        <taxon>Asparagales</taxon>
        <taxon>Orchidaceae</taxon>
        <taxon>Vanilloideae</taxon>
        <taxon>Vanilleae</taxon>
        <taxon>Vanilla</taxon>
    </lineage>
</organism>
<dbReference type="EMBL" id="JADCNL010000001">
    <property type="protein sequence ID" value="KAG0498276.1"/>
    <property type="molecule type" value="Genomic_DNA"/>
</dbReference>
<sequence>MSSSSAAFAARSFPTLATARYGMLVVRLGSFRSNGSAKLRDFLVSPSEIASESAESSSVGTTAADQYDSGQRYIDAVNGLAISEAGGICSTDGSSSVVQLYQSFSIDSKVIGPTNVDMLTLNPPVAHLVSQAYLESHQVVYYSPLISHNRWASTGKCGCRP</sequence>
<protein>
    <submittedName>
        <fullName evidence="1">Uncharacterized protein</fullName>
    </submittedName>
</protein>